<keyword evidence="1" id="KW-0343">GTPase activation</keyword>
<dbReference type="GO" id="GO:0031267">
    <property type="term" value="F:small GTPase binding"/>
    <property type="evidence" value="ECO:0007669"/>
    <property type="project" value="TreeGrafter"/>
</dbReference>
<dbReference type="InterPro" id="IPR022018">
    <property type="entry name" value="GIT1_C"/>
</dbReference>
<reference evidence="12" key="3">
    <citation type="submission" date="2025-09" db="UniProtKB">
        <authorList>
            <consortium name="Ensembl"/>
        </authorList>
    </citation>
    <scope>IDENTIFICATION</scope>
</reference>
<evidence type="ECO:0000313" key="12">
    <source>
        <dbReference type="Ensembl" id="ENSCJPP00005015385.1"/>
    </source>
</evidence>
<dbReference type="GO" id="GO:0008270">
    <property type="term" value="F:zinc ion binding"/>
    <property type="evidence" value="ECO:0007669"/>
    <property type="project" value="UniProtKB-KW"/>
</dbReference>
<evidence type="ECO:0000313" key="13">
    <source>
        <dbReference type="Proteomes" id="UP000694412"/>
    </source>
</evidence>
<feature type="compositionally biased region" description="Acidic residues" evidence="10">
    <location>
        <begin position="385"/>
        <end position="394"/>
    </location>
</feature>
<evidence type="ECO:0000256" key="6">
    <source>
        <dbReference type="ARBA" id="ARBA00023043"/>
    </source>
</evidence>
<dbReference type="Pfam" id="PF01412">
    <property type="entry name" value="ArfGap"/>
    <property type="match status" value="1"/>
</dbReference>
<dbReference type="GO" id="GO:0043015">
    <property type="term" value="F:gamma-tubulin binding"/>
    <property type="evidence" value="ECO:0007669"/>
    <property type="project" value="Ensembl"/>
</dbReference>
<dbReference type="Gene3D" id="1.20.120.330">
    <property type="entry name" value="Nucleotidyltransferases domain 2"/>
    <property type="match status" value="2"/>
</dbReference>
<evidence type="ECO:0000256" key="1">
    <source>
        <dbReference type="ARBA" id="ARBA00022468"/>
    </source>
</evidence>
<dbReference type="GO" id="GO:0007420">
    <property type="term" value="P:brain development"/>
    <property type="evidence" value="ECO:0007669"/>
    <property type="project" value="Ensembl"/>
</dbReference>
<feature type="region of interest" description="Disordered" evidence="10">
    <location>
        <begin position="461"/>
        <end position="495"/>
    </location>
</feature>
<keyword evidence="7" id="KW-0175">Coiled coil</keyword>
<dbReference type="GO" id="GO:0098793">
    <property type="term" value="C:presynapse"/>
    <property type="evidence" value="ECO:0007669"/>
    <property type="project" value="Ensembl"/>
</dbReference>
<dbReference type="GO" id="GO:0036465">
    <property type="term" value="P:synaptic vesicle recycling"/>
    <property type="evidence" value="ECO:0007669"/>
    <property type="project" value="TreeGrafter"/>
</dbReference>
<dbReference type="InterPro" id="IPR013724">
    <property type="entry name" value="GIT_SHD"/>
</dbReference>
<dbReference type="GO" id="GO:0090063">
    <property type="term" value="P:positive regulation of microtubule nucleation"/>
    <property type="evidence" value="ECO:0007669"/>
    <property type="project" value="Ensembl"/>
</dbReference>
<evidence type="ECO:0000256" key="5">
    <source>
        <dbReference type="ARBA" id="ARBA00022833"/>
    </source>
</evidence>
<dbReference type="GO" id="GO:0005829">
    <property type="term" value="C:cytosol"/>
    <property type="evidence" value="ECO:0007669"/>
    <property type="project" value="Ensembl"/>
</dbReference>
<dbReference type="Pfam" id="PF16559">
    <property type="entry name" value="GIT_CC"/>
    <property type="match status" value="1"/>
</dbReference>
<dbReference type="AlphaFoldDB" id="A0A8C2TPS6"/>
<dbReference type="GO" id="GO:0045820">
    <property type="term" value="P:negative regulation of glycolytic process"/>
    <property type="evidence" value="ECO:0007669"/>
    <property type="project" value="Ensembl"/>
</dbReference>
<dbReference type="InterPro" id="IPR002110">
    <property type="entry name" value="Ankyrin_rpt"/>
</dbReference>
<dbReference type="GO" id="GO:0048013">
    <property type="term" value="P:ephrin receptor signaling pathway"/>
    <property type="evidence" value="ECO:0007669"/>
    <property type="project" value="Ensembl"/>
</dbReference>
<dbReference type="GO" id="GO:0098794">
    <property type="term" value="C:postsynapse"/>
    <property type="evidence" value="ECO:0007669"/>
    <property type="project" value="Ensembl"/>
</dbReference>
<evidence type="ECO:0000256" key="7">
    <source>
        <dbReference type="ARBA" id="ARBA00023054"/>
    </source>
</evidence>
<protein>
    <submittedName>
        <fullName evidence="12">GIT ArfGAP 1</fullName>
    </submittedName>
</protein>
<dbReference type="SUPFAM" id="SSF48403">
    <property type="entry name" value="Ankyrin repeat"/>
    <property type="match status" value="1"/>
</dbReference>
<keyword evidence="4 9" id="KW-0863">Zinc-finger</keyword>
<dbReference type="PROSITE" id="PS50115">
    <property type="entry name" value="ARFGAP"/>
    <property type="match status" value="1"/>
</dbReference>
<evidence type="ECO:0000256" key="2">
    <source>
        <dbReference type="ARBA" id="ARBA00022723"/>
    </source>
</evidence>
<dbReference type="GO" id="GO:0032465">
    <property type="term" value="P:regulation of cytokinesis"/>
    <property type="evidence" value="ECO:0007669"/>
    <property type="project" value="Ensembl"/>
</dbReference>
<dbReference type="InterPro" id="IPR037278">
    <property type="entry name" value="ARFGAP/RecO"/>
</dbReference>
<dbReference type="Ensembl" id="ENSCJPT00005021830.1">
    <property type="protein sequence ID" value="ENSCJPP00005015385.1"/>
    <property type="gene ID" value="ENSCJPG00005012619.1"/>
</dbReference>
<dbReference type="PROSITE" id="PS50088">
    <property type="entry name" value="ANK_REPEAT"/>
    <property type="match status" value="1"/>
</dbReference>
<dbReference type="InterPro" id="IPR001164">
    <property type="entry name" value="ArfGAP_dom"/>
</dbReference>
<dbReference type="GO" id="GO:0032012">
    <property type="term" value="P:regulation of ARF protein signal transduction"/>
    <property type="evidence" value="ECO:0007669"/>
    <property type="project" value="InterPro"/>
</dbReference>
<dbReference type="PANTHER" id="PTHR46097:SF1">
    <property type="entry name" value="ARF GTPASE-ACTIVATING PROTEIN GIT1"/>
    <property type="match status" value="1"/>
</dbReference>
<evidence type="ECO:0000256" key="4">
    <source>
        <dbReference type="ARBA" id="ARBA00022771"/>
    </source>
</evidence>
<feature type="domain" description="Arf-GAP" evidence="11">
    <location>
        <begin position="1"/>
        <end position="124"/>
    </location>
</feature>
<dbReference type="GO" id="GO:0007626">
    <property type="term" value="P:locomotory behavior"/>
    <property type="evidence" value="ECO:0007669"/>
    <property type="project" value="Ensembl"/>
</dbReference>
<dbReference type="Pfam" id="PF12205">
    <property type="entry name" value="GIT1_C"/>
    <property type="match status" value="1"/>
</dbReference>
<dbReference type="GO" id="GO:0048666">
    <property type="term" value="P:neuron development"/>
    <property type="evidence" value="ECO:0007669"/>
    <property type="project" value="Ensembl"/>
</dbReference>
<feature type="region of interest" description="Disordered" evidence="10">
    <location>
        <begin position="375"/>
        <end position="395"/>
    </location>
</feature>
<gene>
    <name evidence="12" type="primary">GIT1</name>
</gene>
<dbReference type="Pfam" id="PF12796">
    <property type="entry name" value="Ank_2"/>
    <property type="match status" value="1"/>
</dbReference>
<dbReference type="GO" id="GO:0044877">
    <property type="term" value="F:protein-containing complex binding"/>
    <property type="evidence" value="ECO:0007669"/>
    <property type="project" value="Ensembl"/>
</dbReference>
<feature type="repeat" description="ANK" evidence="8">
    <location>
        <begin position="166"/>
        <end position="198"/>
    </location>
</feature>
<dbReference type="CDD" id="cd08846">
    <property type="entry name" value="ArfGap_GIT1"/>
    <property type="match status" value="1"/>
</dbReference>
<evidence type="ECO:0000256" key="8">
    <source>
        <dbReference type="PROSITE-ProRule" id="PRU00023"/>
    </source>
</evidence>
<organism evidence="12 13">
    <name type="scientific">Coturnix japonica</name>
    <name type="common">Japanese quail</name>
    <name type="synonym">Coturnix coturnix japonica</name>
    <dbReference type="NCBI Taxonomy" id="93934"/>
    <lineage>
        <taxon>Eukaryota</taxon>
        <taxon>Metazoa</taxon>
        <taxon>Chordata</taxon>
        <taxon>Craniata</taxon>
        <taxon>Vertebrata</taxon>
        <taxon>Euteleostomi</taxon>
        <taxon>Archelosauria</taxon>
        <taxon>Archosauria</taxon>
        <taxon>Dinosauria</taxon>
        <taxon>Saurischia</taxon>
        <taxon>Theropoda</taxon>
        <taxon>Coelurosauria</taxon>
        <taxon>Aves</taxon>
        <taxon>Neognathae</taxon>
        <taxon>Galloanserae</taxon>
        <taxon>Galliformes</taxon>
        <taxon>Phasianidae</taxon>
        <taxon>Perdicinae</taxon>
        <taxon>Coturnix</taxon>
    </lineage>
</organism>
<name>A0A8C2TPS6_COTJA</name>
<keyword evidence="6 8" id="KW-0040">ANK repeat</keyword>
<evidence type="ECO:0000256" key="10">
    <source>
        <dbReference type="SAM" id="MobiDB-lite"/>
    </source>
</evidence>
<dbReference type="GO" id="GO:0005813">
    <property type="term" value="C:centrosome"/>
    <property type="evidence" value="ECO:0007669"/>
    <property type="project" value="Ensembl"/>
</dbReference>
<dbReference type="GO" id="GO:0043005">
    <property type="term" value="C:neuron projection"/>
    <property type="evidence" value="ECO:0007669"/>
    <property type="project" value="TreeGrafter"/>
</dbReference>
<reference evidence="12" key="1">
    <citation type="submission" date="2015-11" db="EMBL/GenBank/DDBJ databases">
        <authorList>
            <consortium name="International Coturnix japonica Genome Analysis Consortium"/>
            <person name="Warren W."/>
            <person name="Burt D.W."/>
            <person name="Antin P.B."/>
            <person name="Lanford R."/>
            <person name="Gros J."/>
            <person name="Wilson R.K."/>
        </authorList>
    </citation>
    <scope>NUCLEOTIDE SEQUENCE [LARGE SCALE GENOMIC DNA]</scope>
</reference>
<dbReference type="PROSITE" id="PS50297">
    <property type="entry name" value="ANK_REP_REGION"/>
    <property type="match status" value="1"/>
</dbReference>
<dbReference type="FunFam" id="1.10.220.150:FF:000003">
    <property type="entry name" value="ARF GTPase-activating protein GIT2 isoform 1"/>
    <property type="match status" value="1"/>
</dbReference>
<dbReference type="InterPro" id="IPR032352">
    <property type="entry name" value="GIT1/2_CC"/>
</dbReference>
<dbReference type="Gene3D" id="1.25.40.20">
    <property type="entry name" value="Ankyrin repeat-containing domain"/>
    <property type="match status" value="1"/>
</dbReference>
<keyword evidence="3" id="KW-0677">Repeat</keyword>
<dbReference type="SMART" id="SM00105">
    <property type="entry name" value="ArfGap"/>
    <property type="match status" value="1"/>
</dbReference>
<dbReference type="GO" id="GO:2000300">
    <property type="term" value="P:regulation of synaptic vesicle exocytosis"/>
    <property type="evidence" value="ECO:0007669"/>
    <property type="project" value="Ensembl"/>
</dbReference>
<evidence type="ECO:0000256" key="3">
    <source>
        <dbReference type="ARBA" id="ARBA00022737"/>
    </source>
</evidence>
<proteinExistence type="predicted"/>
<dbReference type="PRINTS" id="PR00405">
    <property type="entry name" value="REVINTRACTNG"/>
</dbReference>
<dbReference type="InterPro" id="IPR036770">
    <property type="entry name" value="Ankyrin_rpt-contain_sf"/>
</dbReference>
<dbReference type="GO" id="GO:0032691">
    <property type="term" value="P:negative regulation of interleukin-1 beta production"/>
    <property type="evidence" value="ECO:0007669"/>
    <property type="project" value="Ensembl"/>
</dbReference>
<dbReference type="SUPFAM" id="SSF57863">
    <property type="entry name" value="ArfGap/RecO-like zinc finger"/>
    <property type="match status" value="1"/>
</dbReference>
<dbReference type="GO" id="GO:0008277">
    <property type="term" value="P:regulation of G protein-coupled receptor signaling pathway"/>
    <property type="evidence" value="ECO:0007669"/>
    <property type="project" value="TreeGrafter"/>
</dbReference>
<dbReference type="GeneTree" id="ENSGT00940000159604"/>
<dbReference type="GO" id="GO:0071222">
    <property type="term" value="P:cellular response to lipopolysaccharide"/>
    <property type="evidence" value="ECO:0007669"/>
    <property type="project" value="Ensembl"/>
</dbReference>
<dbReference type="GO" id="GO:0045454">
    <property type="term" value="P:cell redox homeostasis"/>
    <property type="evidence" value="ECO:0007669"/>
    <property type="project" value="Ensembl"/>
</dbReference>
<dbReference type="GO" id="GO:0099171">
    <property type="term" value="P:presynaptic modulation of chemical synaptic transmission"/>
    <property type="evidence" value="ECO:0007669"/>
    <property type="project" value="Ensembl"/>
</dbReference>
<dbReference type="GO" id="GO:0005096">
    <property type="term" value="F:GTPase activator activity"/>
    <property type="evidence" value="ECO:0007669"/>
    <property type="project" value="UniProtKB-KW"/>
</dbReference>
<evidence type="ECO:0000256" key="9">
    <source>
        <dbReference type="PROSITE-ProRule" id="PRU00288"/>
    </source>
</evidence>
<dbReference type="Pfam" id="PF08518">
    <property type="entry name" value="GIT_SHD"/>
    <property type="match status" value="2"/>
</dbReference>
<dbReference type="PANTHER" id="PTHR46097">
    <property type="entry name" value="G PROTEIN-COUPLED RECEPTOR KINASE INTERACTING ARFGAP"/>
    <property type="match status" value="1"/>
</dbReference>
<sequence length="711" mass="78954">MSRKAQRAEVCADCSAADPGWASINRGVLICDECCSVHRSLGRHISIVKHLRHSPWPATLLQMVHTLASNGANSIWEHSLLDPAQVQSGRRKANPQDKVHPTKSEFIRAKYQMLAFVHKLPCRDDDGVTAKDLSKQLHSSVRTGNLETCLRLLSLGAQANFFHPEKGTTPLHVAAKAGQILQAELLVVYGADPGAPDVNGRTPIDYARQAAQHELAERLVECQYELTDRLAFYLCGRKPDHKNGHYIIPQMADSLDLSELAKAAKKKLQALSNRLFEELAMDVYDEVDRRENDAVWLTTQNHSTLVTERSAVPFLPVNPEYSATRNQGRQKLARFNAREFATLLIDILGEAKRRQQGKSPLSPTDALDYSLRSQSDVDDQHDYDSVASDEDTDQELLRNASRNNRARSMDSSDLSDGPITLQEYLEVKKALAASEAKVQQLMKVNNSLSDELRRLQRELQSENTQIRQQAVPPHPSPAPSERPEHGHPPGTAPLHRRDRQAFSMYEPGSVLKPFGQPVEELVTRLQPFGGGVSTGWALGWAALGWVIVGRGLGVASKLDRHGSGTDSDYDNTQTGEILLGVEGKRFVELSKDEDFPHELDPLDGELDPGLPSTEDVILKTEQVTKNIQELLRAPSVCLQLRKPALETVRSSLRLLNASAYRLQSECRKTVPPEPGAAVDYQLLTQQVIQCAYDIAKAAKQLVTITTREKKQ</sequence>
<dbReference type="Proteomes" id="UP000694412">
    <property type="component" value="Chromosome 19"/>
</dbReference>
<dbReference type="GO" id="GO:0005739">
    <property type="term" value="C:mitochondrion"/>
    <property type="evidence" value="ECO:0007669"/>
    <property type="project" value="Ensembl"/>
</dbReference>
<dbReference type="GO" id="GO:0106015">
    <property type="term" value="P:negative regulation of inflammatory response to wounding"/>
    <property type="evidence" value="ECO:0007669"/>
    <property type="project" value="Ensembl"/>
</dbReference>
<evidence type="ECO:0000259" key="11">
    <source>
        <dbReference type="PROSITE" id="PS50115"/>
    </source>
</evidence>
<keyword evidence="2" id="KW-0479">Metal-binding</keyword>
<dbReference type="SMART" id="SM00248">
    <property type="entry name" value="ANK"/>
    <property type="match status" value="3"/>
</dbReference>
<dbReference type="GO" id="GO:0097431">
    <property type="term" value="C:mitotic spindle pole"/>
    <property type="evidence" value="ECO:0007669"/>
    <property type="project" value="Ensembl"/>
</dbReference>
<keyword evidence="13" id="KW-1185">Reference proteome</keyword>
<dbReference type="InterPro" id="IPR038508">
    <property type="entry name" value="ArfGAP_dom_sf"/>
</dbReference>
<dbReference type="FunFam" id="1.25.40.20:FF:000013">
    <property type="entry name" value="ARF GTPase-activating protein GIT1 isoform 1"/>
    <property type="match status" value="1"/>
</dbReference>
<dbReference type="GO" id="GO:0001957">
    <property type="term" value="P:intramembranous ossification"/>
    <property type="evidence" value="ECO:0007669"/>
    <property type="project" value="Ensembl"/>
</dbReference>
<dbReference type="GO" id="GO:0005925">
    <property type="term" value="C:focal adhesion"/>
    <property type="evidence" value="ECO:0007669"/>
    <property type="project" value="Ensembl"/>
</dbReference>
<reference evidence="12" key="2">
    <citation type="submission" date="2025-08" db="UniProtKB">
        <authorList>
            <consortium name="Ensembl"/>
        </authorList>
    </citation>
    <scope>IDENTIFICATION</scope>
</reference>
<keyword evidence="5" id="KW-0862">Zinc</keyword>
<accession>A0A8C2TPS6</accession>
<dbReference type="Gene3D" id="1.10.220.150">
    <property type="entry name" value="Arf GTPase activating protein"/>
    <property type="match status" value="1"/>
</dbReference>
<dbReference type="InterPro" id="IPR047161">
    <property type="entry name" value="GIT-like"/>
</dbReference>
<dbReference type="Gene3D" id="1.20.5.170">
    <property type="match status" value="1"/>
</dbReference>
<dbReference type="SMART" id="SM00555">
    <property type="entry name" value="GIT"/>
    <property type="match status" value="2"/>
</dbReference>
<dbReference type="GO" id="GO:0061743">
    <property type="term" value="P:motor learning"/>
    <property type="evidence" value="ECO:0007669"/>
    <property type="project" value="Ensembl"/>
</dbReference>